<reference evidence="9" key="1">
    <citation type="submission" date="2022-03" db="EMBL/GenBank/DDBJ databases">
        <title>Draft Genome Sequence of Firmicute Strain S0AB, a Heterotrophic Iron/Sulfur-Oxidizing Extreme Acidophile.</title>
        <authorList>
            <person name="Vergara E."/>
            <person name="Pakostova E."/>
            <person name="Johnson D.B."/>
            <person name="Holmes D.S."/>
        </authorList>
    </citation>
    <scope>NUCLEOTIDE SEQUENCE</scope>
    <source>
        <strain evidence="9">S0AB</strain>
    </source>
</reference>
<evidence type="ECO:0000256" key="2">
    <source>
        <dbReference type="ARBA" id="ARBA00022555"/>
    </source>
</evidence>
<keyword evidence="4 8" id="KW-0694">RNA-binding</keyword>
<comment type="similarity">
    <text evidence="5 8">Belongs to the PTH family.</text>
</comment>
<dbReference type="PROSITE" id="PS01196">
    <property type="entry name" value="PEPT_TRNA_HYDROL_2"/>
    <property type="match status" value="1"/>
</dbReference>
<dbReference type="GO" id="GO:0072344">
    <property type="term" value="P:rescue of stalled ribosome"/>
    <property type="evidence" value="ECO:0007669"/>
    <property type="project" value="UniProtKB-UniRule"/>
</dbReference>
<dbReference type="FunFam" id="3.40.50.1470:FF:000001">
    <property type="entry name" value="Peptidyl-tRNA hydrolase"/>
    <property type="match status" value="1"/>
</dbReference>
<evidence type="ECO:0000256" key="5">
    <source>
        <dbReference type="ARBA" id="ARBA00038063"/>
    </source>
</evidence>
<gene>
    <name evidence="8 9" type="primary">pth</name>
    <name evidence="9" type="ORF">MM817_00881</name>
</gene>
<organism evidence="9 10">
    <name type="scientific">Sulfoacidibacillus ferrooxidans</name>
    <dbReference type="NCBI Taxonomy" id="2005001"/>
    <lineage>
        <taxon>Bacteria</taxon>
        <taxon>Bacillati</taxon>
        <taxon>Bacillota</taxon>
        <taxon>Bacilli</taxon>
        <taxon>Bacillales</taxon>
        <taxon>Alicyclobacillaceae</taxon>
        <taxon>Sulfoacidibacillus</taxon>
    </lineage>
</organism>
<dbReference type="InterPro" id="IPR001328">
    <property type="entry name" value="Pept_tRNA_hydro"/>
</dbReference>
<keyword evidence="2 8" id="KW-0820">tRNA-binding</keyword>
<comment type="subunit">
    <text evidence="8">Monomer.</text>
</comment>
<sequence>MAKLIVGLGNPGKEYQKTRHNVGFWSIEQISEELHVATPKEKWRSLVSESMVHGERVYLVRPLTYMNVSGEAVRAAMDFLKLDRPNEQLLVIYDDMDLPVGKIRLREKGSSGGHNGIKSIISHLGTQEFPRIRIGVGHPSGDVPIVDYVLSRFAKAELPLVGDAVVRSAEAAIEFCKTPFPLVMNAFN</sequence>
<protein>
    <recommendedName>
        <fullName evidence="7 8">Peptidyl-tRNA hydrolase</fullName>
        <shortName evidence="8">Pth</shortName>
        <ecNumber evidence="1 8">3.1.1.29</ecNumber>
    </recommendedName>
</protein>
<feature type="binding site" evidence="8">
    <location>
        <position position="15"/>
    </location>
    <ligand>
        <name>tRNA</name>
        <dbReference type="ChEBI" id="CHEBI:17843"/>
    </ligand>
</feature>
<dbReference type="Pfam" id="PF01195">
    <property type="entry name" value="Pept_tRNA_hydro"/>
    <property type="match status" value="1"/>
</dbReference>
<name>A0A9X1V6V6_9BACL</name>
<comment type="catalytic activity">
    <reaction evidence="6 8">
        <text>an N-acyl-L-alpha-aminoacyl-tRNA + H2O = an N-acyl-L-amino acid + a tRNA + H(+)</text>
        <dbReference type="Rhea" id="RHEA:54448"/>
        <dbReference type="Rhea" id="RHEA-COMP:10123"/>
        <dbReference type="Rhea" id="RHEA-COMP:13883"/>
        <dbReference type="ChEBI" id="CHEBI:15377"/>
        <dbReference type="ChEBI" id="CHEBI:15378"/>
        <dbReference type="ChEBI" id="CHEBI:59874"/>
        <dbReference type="ChEBI" id="CHEBI:78442"/>
        <dbReference type="ChEBI" id="CHEBI:138191"/>
        <dbReference type="EC" id="3.1.1.29"/>
    </reaction>
</comment>
<dbReference type="AlphaFoldDB" id="A0A9X1V6V6"/>
<evidence type="ECO:0000256" key="1">
    <source>
        <dbReference type="ARBA" id="ARBA00013260"/>
    </source>
</evidence>
<feature type="binding site" evidence="8">
    <location>
        <position position="65"/>
    </location>
    <ligand>
        <name>tRNA</name>
        <dbReference type="ChEBI" id="CHEBI:17843"/>
    </ligand>
</feature>
<evidence type="ECO:0000313" key="10">
    <source>
        <dbReference type="Proteomes" id="UP001139263"/>
    </source>
</evidence>
<evidence type="ECO:0000256" key="4">
    <source>
        <dbReference type="ARBA" id="ARBA00022884"/>
    </source>
</evidence>
<dbReference type="Gene3D" id="3.40.50.1470">
    <property type="entry name" value="Peptidyl-tRNA hydrolase"/>
    <property type="match status" value="1"/>
</dbReference>
<evidence type="ECO:0000256" key="3">
    <source>
        <dbReference type="ARBA" id="ARBA00022801"/>
    </source>
</evidence>
<feature type="site" description="Stabilizes the basic form of H active site to accept a proton" evidence="8">
    <location>
        <position position="94"/>
    </location>
</feature>
<dbReference type="InterPro" id="IPR018171">
    <property type="entry name" value="Pept_tRNA_hydro_CS"/>
</dbReference>
<dbReference type="InterPro" id="IPR036416">
    <property type="entry name" value="Pept_tRNA_hydro_sf"/>
</dbReference>
<comment type="function">
    <text evidence="8">Catalyzes the release of premature peptidyl moieties from peptidyl-tRNA molecules trapped in stalled 50S ribosomal subunits, and thus maintains levels of free tRNAs and 50S ribosomes.</text>
</comment>
<keyword evidence="8" id="KW-0963">Cytoplasm</keyword>
<comment type="function">
    <text evidence="8">Hydrolyzes ribosome-free peptidyl-tRNAs (with 1 or more amino acids incorporated), which drop off the ribosome during protein synthesis, or as a result of ribosome stalling.</text>
</comment>
<evidence type="ECO:0000256" key="7">
    <source>
        <dbReference type="ARBA" id="ARBA00050038"/>
    </source>
</evidence>
<dbReference type="Proteomes" id="UP001139263">
    <property type="component" value="Unassembled WGS sequence"/>
</dbReference>
<keyword evidence="3 8" id="KW-0378">Hydrolase</keyword>
<comment type="caution">
    <text evidence="9">The sequence shown here is derived from an EMBL/GenBank/DDBJ whole genome shotgun (WGS) entry which is preliminary data.</text>
</comment>
<evidence type="ECO:0000256" key="6">
    <source>
        <dbReference type="ARBA" id="ARBA00048707"/>
    </source>
</evidence>
<dbReference type="RefSeq" id="WP_336605146.1">
    <property type="nucleotide sequence ID" value="NZ_JALBUF010000001.1"/>
</dbReference>
<dbReference type="GO" id="GO:0006515">
    <property type="term" value="P:protein quality control for misfolded or incompletely synthesized proteins"/>
    <property type="evidence" value="ECO:0007669"/>
    <property type="project" value="UniProtKB-UniRule"/>
</dbReference>
<dbReference type="SUPFAM" id="SSF53178">
    <property type="entry name" value="Peptidyl-tRNA hydrolase-like"/>
    <property type="match status" value="1"/>
</dbReference>
<feature type="site" description="Discriminates between blocked and unblocked aminoacyl-tRNA" evidence="8">
    <location>
        <position position="10"/>
    </location>
</feature>
<feature type="active site" description="Proton acceptor" evidence="8">
    <location>
        <position position="20"/>
    </location>
</feature>
<evidence type="ECO:0000313" key="9">
    <source>
        <dbReference type="EMBL" id="MCI0182616.1"/>
    </source>
</evidence>
<dbReference type="NCBIfam" id="TIGR00447">
    <property type="entry name" value="pth"/>
    <property type="match status" value="1"/>
</dbReference>
<proteinExistence type="inferred from homology"/>
<dbReference type="PANTHER" id="PTHR17224">
    <property type="entry name" value="PEPTIDYL-TRNA HYDROLASE"/>
    <property type="match status" value="1"/>
</dbReference>
<comment type="subcellular location">
    <subcellularLocation>
        <location evidence="8">Cytoplasm</location>
    </subcellularLocation>
</comment>
<dbReference type="GO" id="GO:0005737">
    <property type="term" value="C:cytoplasm"/>
    <property type="evidence" value="ECO:0007669"/>
    <property type="project" value="UniProtKB-SubCell"/>
</dbReference>
<dbReference type="EC" id="3.1.1.29" evidence="1 8"/>
<dbReference type="HAMAP" id="MF_00083">
    <property type="entry name" value="Pept_tRNA_hydro_bact"/>
    <property type="match status" value="1"/>
</dbReference>
<dbReference type="GO" id="GO:0000049">
    <property type="term" value="F:tRNA binding"/>
    <property type="evidence" value="ECO:0007669"/>
    <property type="project" value="UniProtKB-UniRule"/>
</dbReference>
<accession>A0A9X1V6V6</accession>
<keyword evidence="10" id="KW-1185">Reference proteome</keyword>
<feature type="binding site" evidence="8">
    <location>
        <position position="67"/>
    </location>
    <ligand>
        <name>tRNA</name>
        <dbReference type="ChEBI" id="CHEBI:17843"/>
    </ligand>
</feature>
<dbReference type="CDD" id="cd00462">
    <property type="entry name" value="PTH"/>
    <property type="match status" value="1"/>
</dbReference>
<dbReference type="GO" id="GO:0004045">
    <property type="term" value="F:peptidyl-tRNA hydrolase activity"/>
    <property type="evidence" value="ECO:0007669"/>
    <property type="project" value="UniProtKB-UniRule"/>
</dbReference>
<feature type="binding site" evidence="8">
    <location>
        <position position="115"/>
    </location>
    <ligand>
        <name>tRNA</name>
        <dbReference type="ChEBI" id="CHEBI:17843"/>
    </ligand>
</feature>
<dbReference type="PANTHER" id="PTHR17224:SF1">
    <property type="entry name" value="PEPTIDYL-TRNA HYDROLASE"/>
    <property type="match status" value="1"/>
</dbReference>
<dbReference type="EMBL" id="JALBUF010000001">
    <property type="protein sequence ID" value="MCI0182616.1"/>
    <property type="molecule type" value="Genomic_DNA"/>
</dbReference>
<evidence type="ECO:0000256" key="8">
    <source>
        <dbReference type="HAMAP-Rule" id="MF_00083"/>
    </source>
</evidence>